<evidence type="ECO:0000256" key="3">
    <source>
        <dbReference type="PROSITE-ProRule" id="PRU00023"/>
    </source>
</evidence>
<evidence type="ECO:0000256" key="2">
    <source>
        <dbReference type="ARBA" id="ARBA00023043"/>
    </source>
</evidence>
<dbReference type="PROSITE" id="PS50297">
    <property type="entry name" value="ANK_REP_REGION"/>
    <property type="match status" value="2"/>
</dbReference>
<proteinExistence type="predicted"/>
<dbReference type="InterPro" id="IPR036770">
    <property type="entry name" value="Ankyrin_rpt-contain_sf"/>
</dbReference>
<dbReference type="PANTHER" id="PTHR24171">
    <property type="entry name" value="ANKYRIN REPEAT DOMAIN-CONTAINING PROTEIN 39-RELATED"/>
    <property type="match status" value="1"/>
</dbReference>
<feature type="compositionally biased region" description="Polar residues" evidence="4">
    <location>
        <begin position="88"/>
        <end position="97"/>
    </location>
</feature>
<feature type="region of interest" description="Disordered" evidence="4">
    <location>
        <begin position="76"/>
        <end position="123"/>
    </location>
</feature>
<feature type="non-terminal residue" evidence="5">
    <location>
        <position position="123"/>
    </location>
</feature>
<reference evidence="5" key="1">
    <citation type="journal article" date="2008" name="Nature">
        <title>The amphioxus genome and the evolution of the chordate karyotype.</title>
        <authorList>
            <consortium name="US DOE Joint Genome Institute (JGI-PGF)"/>
            <person name="Putnam N.H."/>
            <person name="Butts T."/>
            <person name="Ferrier D.E.K."/>
            <person name="Furlong R.F."/>
            <person name="Hellsten U."/>
            <person name="Kawashima T."/>
            <person name="Robinson-Rechavi M."/>
            <person name="Shoguchi E."/>
            <person name="Terry A."/>
            <person name="Yu J.-K."/>
            <person name="Benito-Gutierrez E.L."/>
            <person name="Dubchak I."/>
            <person name="Garcia-Fernandez J."/>
            <person name="Gibson-Brown J.J."/>
            <person name="Grigoriev I.V."/>
            <person name="Horton A.C."/>
            <person name="de Jong P.J."/>
            <person name="Jurka J."/>
            <person name="Kapitonov V.V."/>
            <person name="Kohara Y."/>
            <person name="Kuroki Y."/>
            <person name="Lindquist E."/>
            <person name="Lucas S."/>
            <person name="Osoegawa K."/>
            <person name="Pennacchio L.A."/>
            <person name="Salamov A.A."/>
            <person name="Satou Y."/>
            <person name="Sauka-Spengler T."/>
            <person name="Schmutz J."/>
            <person name="Shin-I T."/>
            <person name="Toyoda A."/>
            <person name="Bronner-Fraser M."/>
            <person name="Fujiyama A."/>
            <person name="Holland L.Z."/>
            <person name="Holland P.W.H."/>
            <person name="Satoh N."/>
            <person name="Rokhsar D.S."/>
        </authorList>
    </citation>
    <scope>NUCLEOTIDE SEQUENCE [LARGE SCALE GENOMIC DNA]</scope>
    <source>
        <strain evidence="5">S238N-H82</strain>
        <tissue evidence="5">Testes</tissue>
    </source>
</reference>
<dbReference type="InParanoid" id="C3XQA4"/>
<sequence length="123" mass="13387">MYSIFTFPGWYGFSPLHQVCMRGLPQLMELLLAHGAEVDATNDYGETALHYACKRGIPVFVHQLIEKGASVKTTDKKGWNAMHHAASGGSSNQSKSLNALPPPSQRCDPTLPDLEGNTPLHLA</sequence>
<dbReference type="PROSITE" id="PS50088">
    <property type="entry name" value="ANK_REPEAT"/>
    <property type="match status" value="2"/>
</dbReference>
<organism>
    <name type="scientific">Branchiostoma floridae</name>
    <name type="common">Florida lancelet</name>
    <name type="synonym">Amphioxus</name>
    <dbReference type="NCBI Taxonomy" id="7739"/>
    <lineage>
        <taxon>Eukaryota</taxon>
        <taxon>Metazoa</taxon>
        <taxon>Chordata</taxon>
        <taxon>Cephalochordata</taxon>
        <taxon>Leptocardii</taxon>
        <taxon>Amphioxiformes</taxon>
        <taxon>Branchiostomatidae</taxon>
        <taxon>Branchiostoma</taxon>
    </lineage>
</organism>
<keyword evidence="2 3" id="KW-0040">ANK repeat</keyword>
<feature type="repeat" description="ANK" evidence="3">
    <location>
        <begin position="11"/>
        <end position="43"/>
    </location>
</feature>
<evidence type="ECO:0000313" key="5">
    <source>
        <dbReference type="EMBL" id="EEN69717.1"/>
    </source>
</evidence>
<dbReference type="InterPro" id="IPR002110">
    <property type="entry name" value="Ankyrin_rpt"/>
</dbReference>
<dbReference type="EMBL" id="GG666452">
    <property type="protein sequence ID" value="EEN69717.1"/>
    <property type="molecule type" value="Genomic_DNA"/>
</dbReference>
<evidence type="ECO:0000256" key="1">
    <source>
        <dbReference type="ARBA" id="ARBA00022737"/>
    </source>
</evidence>
<name>C3XQA4_BRAFL</name>
<dbReference type="Pfam" id="PF12796">
    <property type="entry name" value="Ank_2"/>
    <property type="match status" value="1"/>
</dbReference>
<evidence type="ECO:0000256" key="4">
    <source>
        <dbReference type="SAM" id="MobiDB-lite"/>
    </source>
</evidence>
<dbReference type="Gene3D" id="1.25.40.20">
    <property type="entry name" value="Ankyrin repeat-containing domain"/>
    <property type="match status" value="1"/>
</dbReference>
<dbReference type="SMART" id="SM00248">
    <property type="entry name" value="ANK"/>
    <property type="match status" value="2"/>
</dbReference>
<dbReference type="AlphaFoldDB" id="C3XQA4"/>
<dbReference type="eggNOG" id="KOG0192">
    <property type="taxonomic scope" value="Eukaryota"/>
</dbReference>
<gene>
    <name evidence="5" type="ORF">BRAFLDRAFT_245452</name>
</gene>
<dbReference type="SUPFAM" id="SSF48403">
    <property type="entry name" value="Ankyrin repeat"/>
    <property type="match status" value="1"/>
</dbReference>
<feature type="repeat" description="ANK" evidence="3">
    <location>
        <begin position="44"/>
        <end position="76"/>
    </location>
</feature>
<accession>C3XQA4</accession>
<keyword evidence="1" id="KW-0677">Repeat</keyword>
<protein>
    <submittedName>
        <fullName evidence="5">Uncharacterized protein</fullName>
    </submittedName>
</protein>
<dbReference type="PANTHER" id="PTHR24171:SF8">
    <property type="entry name" value="BRCA1-ASSOCIATED RING DOMAIN PROTEIN 1"/>
    <property type="match status" value="1"/>
</dbReference>